<gene>
    <name evidence="1" type="ORF">S01H1_51837</name>
</gene>
<dbReference type="AlphaFoldDB" id="X0WNY5"/>
<comment type="caution">
    <text evidence="1">The sequence shown here is derived from an EMBL/GenBank/DDBJ whole genome shotgun (WGS) entry which is preliminary data.</text>
</comment>
<sequence>AFSTNSLLVTNISPPFFNLSLQEPIQLARGNPTLCVSIEYFSFIVKSIEIW</sequence>
<accession>X0WNY5</accession>
<evidence type="ECO:0000313" key="1">
    <source>
        <dbReference type="EMBL" id="GAG26228.1"/>
    </source>
</evidence>
<name>X0WNY5_9ZZZZ</name>
<reference evidence="1" key="1">
    <citation type="journal article" date="2014" name="Front. Microbiol.">
        <title>High frequency of phylogenetically diverse reductive dehalogenase-homologous genes in deep subseafloor sedimentary metagenomes.</title>
        <authorList>
            <person name="Kawai M."/>
            <person name="Futagami T."/>
            <person name="Toyoda A."/>
            <person name="Takaki Y."/>
            <person name="Nishi S."/>
            <person name="Hori S."/>
            <person name="Arai W."/>
            <person name="Tsubouchi T."/>
            <person name="Morono Y."/>
            <person name="Uchiyama I."/>
            <person name="Ito T."/>
            <person name="Fujiyama A."/>
            <person name="Inagaki F."/>
            <person name="Takami H."/>
        </authorList>
    </citation>
    <scope>NUCLEOTIDE SEQUENCE</scope>
    <source>
        <strain evidence="1">Expedition CK06-06</strain>
    </source>
</reference>
<protein>
    <submittedName>
        <fullName evidence="1">Uncharacterized protein</fullName>
    </submittedName>
</protein>
<dbReference type="EMBL" id="BARS01033480">
    <property type="protein sequence ID" value="GAG26228.1"/>
    <property type="molecule type" value="Genomic_DNA"/>
</dbReference>
<organism evidence="1">
    <name type="scientific">marine sediment metagenome</name>
    <dbReference type="NCBI Taxonomy" id="412755"/>
    <lineage>
        <taxon>unclassified sequences</taxon>
        <taxon>metagenomes</taxon>
        <taxon>ecological metagenomes</taxon>
    </lineage>
</organism>
<proteinExistence type="predicted"/>
<feature type="non-terminal residue" evidence="1">
    <location>
        <position position="1"/>
    </location>
</feature>